<organism evidence="1 2">
    <name type="scientific">Scophthalmus maximus</name>
    <name type="common">Turbot</name>
    <name type="synonym">Psetta maxima</name>
    <dbReference type="NCBI Taxonomy" id="52904"/>
    <lineage>
        <taxon>Eukaryota</taxon>
        <taxon>Metazoa</taxon>
        <taxon>Chordata</taxon>
        <taxon>Craniata</taxon>
        <taxon>Vertebrata</taxon>
        <taxon>Euteleostomi</taxon>
        <taxon>Actinopterygii</taxon>
        <taxon>Neopterygii</taxon>
        <taxon>Teleostei</taxon>
        <taxon>Neoteleostei</taxon>
        <taxon>Acanthomorphata</taxon>
        <taxon>Carangaria</taxon>
        <taxon>Pleuronectiformes</taxon>
        <taxon>Pleuronectoidei</taxon>
        <taxon>Scophthalmidae</taxon>
        <taxon>Scophthalmus</taxon>
    </lineage>
</organism>
<evidence type="ECO:0000313" key="1">
    <source>
        <dbReference type="EMBL" id="KAF0032119.1"/>
    </source>
</evidence>
<evidence type="ECO:0000313" key="2">
    <source>
        <dbReference type="Proteomes" id="UP000438429"/>
    </source>
</evidence>
<reference evidence="1 2" key="1">
    <citation type="submission" date="2019-06" db="EMBL/GenBank/DDBJ databases">
        <title>Draft genomes of female and male turbot (Scophthalmus maximus).</title>
        <authorList>
            <person name="Xu H."/>
            <person name="Xu X.-W."/>
            <person name="Shao C."/>
            <person name="Chen S."/>
        </authorList>
    </citation>
    <scope>NUCLEOTIDE SEQUENCE [LARGE SCALE GENOMIC DNA]</scope>
    <source>
        <strain evidence="1">Ysfricsl-2016a</strain>
        <tissue evidence="1">Blood</tissue>
    </source>
</reference>
<sequence length="79" mass="8856">MRLCCGELLSCSVKVKENTCQGLRQDKSVLKDRVQLKTKRSPGSVERWDALKVTSIERHQILMTSEPLTGPPAHKPQAL</sequence>
<gene>
    <name evidence="1" type="ORF">F2P81_016674</name>
</gene>
<dbReference type="EMBL" id="VEVO01000014">
    <property type="protein sequence ID" value="KAF0032119.1"/>
    <property type="molecule type" value="Genomic_DNA"/>
</dbReference>
<name>A0A6A4SHY5_SCOMX</name>
<proteinExistence type="predicted"/>
<dbReference type="AlphaFoldDB" id="A0A6A4SHY5"/>
<accession>A0A6A4SHY5</accession>
<comment type="caution">
    <text evidence="1">The sequence shown here is derived from an EMBL/GenBank/DDBJ whole genome shotgun (WGS) entry which is preliminary data.</text>
</comment>
<protein>
    <submittedName>
        <fullName evidence="1">Uncharacterized protein</fullName>
    </submittedName>
</protein>
<dbReference type="Proteomes" id="UP000438429">
    <property type="component" value="Unassembled WGS sequence"/>
</dbReference>